<protein>
    <submittedName>
        <fullName evidence="11">ABC-type cobalt transport system, ATPase component</fullName>
    </submittedName>
</protein>
<dbReference type="Gene3D" id="3.40.50.300">
    <property type="entry name" value="P-loop containing nucleotide triphosphate hydrolases"/>
    <property type="match status" value="1"/>
</dbReference>
<dbReference type="InterPro" id="IPR027417">
    <property type="entry name" value="P-loop_NTPase"/>
</dbReference>
<evidence type="ECO:0000256" key="6">
    <source>
        <dbReference type="ARBA" id="ARBA00022840"/>
    </source>
</evidence>
<dbReference type="PROSITE" id="PS00211">
    <property type="entry name" value="ABC_TRANSPORTER_1"/>
    <property type="match status" value="1"/>
</dbReference>
<gene>
    <name evidence="11" type="primary">cbiO-7</name>
    <name evidence="11" type="ordered locus">Mtc_2412</name>
</gene>
<dbReference type="PANTHER" id="PTHR43553:SF24">
    <property type="entry name" value="ENERGY-COUPLING FACTOR TRANSPORTER ATP-BINDING PROTEIN ECFA1"/>
    <property type="match status" value="1"/>
</dbReference>
<keyword evidence="12" id="KW-1185">Reference proteome</keyword>
<dbReference type="FunFam" id="3.40.50.300:FF:000224">
    <property type="entry name" value="Energy-coupling factor transporter ATP-binding protein EcfA"/>
    <property type="match status" value="1"/>
</dbReference>
<feature type="domain" description="ABC transporter" evidence="10">
    <location>
        <begin position="2"/>
        <end position="228"/>
    </location>
</feature>
<dbReference type="eggNOG" id="arCOG00202">
    <property type="taxonomic scope" value="Archaea"/>
</dbReference>
<dbReference type="AlphaFoldDB" id="H8I6E5"/>
<evidence type="ECO:0000259" key="10">
    <source>
        <dbReference type="PROSITE" id="PS50893"/>
    </source>
</evidence>
<dbReference type="CDD" id="cd03225">
    <property type="entry name" value="ABC_cobalt_CbiO_domain1"/>
    <property type="match status" value="1"/>
</dbReference>
<dbReference type="GO" id="GO:0042626">
    <property type="term" value="F:ATPase-coupled transmembrane transporter activity"/>
    <property type="evidence" value="ECO:0007669"/>
    <property type="project" value="TreeGrafter"/>
</dbReference>
<accession>H8I6E5</accession>
<dbReference type="SMART" id="SM00382">
    <property type="entry name" value="AAA"/>
    <property type="match status" value="1"/>
</dbReference>
<evidence type="ECO:0000256" key="9">
    <source>
        <dbReference type="ARBA" id="ARBA00025157"/>
    </source>
</evidence>
<keyword evidence="8" id="KW-0472">Membrane</keyword>
<dbReference type="STRING" id="1041930.Mtc_2412"/>
<dbReference type="Proteomes" id="UP000005233">
    <property type="component" value="Chromosome"/>
</dbReference>
<dbReference type="HOGENOM" id="CLU_000604_1_22_2"/>
<evidence type="ECO:0000256" key="1">
    <source>
        <dbReference type="ARBA" id="ARBA00004202"/>
    </source>
</evidence>
<dbReference type="KEGG" id="mez:Mtc_2412"/>
<keyword evidence="5" id="KW-0547">Nucleotide-binding</keyword>
<dbReference type="GO" id="GO:0016887">
    <property type="term" value="F:ATP hydrolysis activity"/>
    <property type="evidence" value="ECO:0007669"/>
    <property type="project" value="InterPro"/>
</dbReference>
<keyword evidence="7" id="KW-1278">Translocase</keyword>
<keyword evidence="6" id="KW-0067">ATP-binding</keyword>
<dbReference type="EMBL" id="CP003243">
    <property type="protein sequence ID" value="AFD01143.1"/>
    <property type="molecule type" value="Genomic_DNA"/>
</dbReference>
<dbReference type="InterPro" id="IPR003593">
    <property type="entry name" value="AAA+_ATPase"/>
</dbReference>
<dbReference type="GeneID" id="11972590"/>
<dbReference type="Pfam" id="PF00005">
    <property type="entry name" value="ABC_tran"/>
    <property type="match status" value="1"/>
</dbReference>
<organism evidence="11 12">
    <name type="scientific">Methanocella conradii (strain DSM 24694 / JCM 17849 / CGMCC 1.5162 / HZ254)</name>
    <dbReference type="NCBI Taxonomy" id="1041930"/>
    <lineage>
        <taxon>Archaea</taxon>
        <taxon>Methanobacteriati</taxon>
        <taxon>Methanobacteriota</taxon>
        <taxon>Stenosarchaea group</taxon>
        <taxon>Methanomicrobia</taxon>
        <taxon>Methanocellales</taxon>
        <taxon>Methanocellaceae</taxon>
        <taxon>Methanocella</taxon>
    </lineage>
</organism>
<evidence type="ECO:0000256" key="4">
    <source>
        <dbReference type="ARBA" id="ARBA00022475"/>
    </source>
</evidence>
<proteinExistence type="inferred from homology"/>
<keyword evidence="4" id="KW-1003">Cell membrane</keyword>
<comment type="subcellular location">
    <subcellularLocation>
        <location evidence="1">Cell membrane</location>
        <topology evidence="1">Peripheral membrane protein</topology>
    </subcellularLocation>
</comment>
<evidence type="ECO:0000313" key="11">
    <source>
        <dbReference type="EMBL" id="AFD01143.1"/>
    </source>
</evidence>
<dbReference type="PROSITE" id="PS50893">
    <property type="entry name" value="ABC_TRANSPORTER_2"/>
    <property type="match status" value="1"/>
</dbReference>
<dbReference type="InterPro" id="IPR015856">
    <property type="entry name" value="ABC_transpr_CbiO/EcfA_su"/>
</dbReference>
<dbReference type="OrthoDB" id="35850at2157"/>
<evidence type="ECO:0000256" key="3">
    <source>
        <dbReference type="ARBA" id="ARBA00022448"/>
    </source>
</evidence>
<evidence type="ECO:0000256" key="8">
    <source>
        <dbReference type="ARBA" id="ARBA00023136"/>
    </source>
</evidence>
<name>H8I6E5_METCZ</name>
<evidence type="ECO:0000256" key="2">
    <source>
        <dbReference type="ARBA" id="ARBA00005417"/>
    </source>
</evidence>
<comment type="similarity">
    <text evidence="2">Belongs to the ABC transporter superfamily.</text>
</comment>
<sequence>MIELRSVSYSYGGIRALDRVSLSIKRGERVALVGPNSSGKSTLARIMNALLLPCEGECIVDGVDTKADPMHARRAVGMVFQDPDSQIVAHRVLDDVAFGPRNLGLPEKEVQRRVFEALKAVGLEPDGEAQRLSGGQKQLLAIAGVLAMRPSYVILDEPTAFLDCRGSRLVEDAISGLKGLGVVIITHDMEEAARADRIIALSGGRVVADSTPERFFSDDAQLAMAGVEPPYSFRLRKASIPAPMAHEVVRSCR</sequence>
<evidence type="ECO:0000256" key="7">
    <source>
        <dbReference type="ARBA" id="ARBA00022967"/>
    </source>
</evidence>
<evidence type="ECO:0000256" key="5">
    <source>
        <dbReference type="ARBA" id="ARBA00022741"/>
    </source>
</evidence>
<comment type="function">
    <text evidence="9">Probably part of an ABC transporter complex. Responsible for energy coupling to the transport system.</text>
</comment>
<dbReference type="SUPFAM" id="SSF52540">
    <property type="entry name" value="P-loop containing nucleoside triphosphate hydrolases"/>
    <property type="match status" value="1"/>
</dbReference>
<dbReference type="GO" id="GO:0005524">
    <property type="term" value="F:ATP binding"/>
    <property type="evidence" value="ECO:0007669"/>
    <property type="project" value="UniProtKB-KW"/>
</dbReference>
<dbReference type="InterPro" id="IPR003439">
    <property type="entry name" value="ABC_transporter-like_ATP-bd"/>
</dbReference>
<dbReference type="InterPro" id="IPR017871">
    <property type="entry name" value="ABC_transporter-like_CS"/>
</dbReference>
<dbReference type="GO" id="GO:0043190">
    <property type="term" value="C:ATP-binding cassette (ABC) transporter complex"/>
    <property type="evidence" value="ECO:0007669"/>
    <property type="project" value="TreeGrafter"/>
</dbReference>
<reference evidence="11 12" key="1">
    <citation type="journal article" date="2012" name="J. Bacteriol.">
        <title>Complete genome sequence of a thermophilic methanogen, Methanocella conradii HZ254, isolated from Chinese rice field soil.</title>
        <authorList>
            <person name="Lu Z."/>
            <person name="Lu Y."/>
        </authorList>
    </citation>
    <scope>NUCLEOTIDE SEQUENCE [LARGE SCALE GENOMIC DNA]</scope>
    <source>
        <strain evidence="12">DSM 24694 / JCM 17849 / CGMCC 1.5162 / HZ254</strain>
    </source>
</reference>
<keyword evidence="3" id="KW-0813">Transport</keyword>
<evidence type="ECO:0000313" key="12">
    <source>
        <dbReference type="Proteomes" id="UP000005233"/>
    </source>
</evidence>
<dbReference type="PANTHER" id="PTHR43553">
    <property type="entry name" value="HEAVY METAL TRANSPORTER"/>
    <property type="match status" value="1"/>
</dbReference>
<dbReference type="RefSeq" id="WP_014406974.1">
    <property type="nucleotide sequence ID" value="NC_017034.1"/>
</dbReference>
<dbReference type="InterPro" id="IPR050095">
    <property type="entry name" value="ECF_ABC_transporter_ATP-bd"/>
</dbReference>